<feature type="binding site" evidence="11">
    <location>
        <position position="132"/>
    </location>
    <ligand>
        <name>S-adenosyl-L-methionine</name>
        <dbReference type="ChEBI" id="CHEBI:59789"/>
    </ligand>
</feature>
<evidence type="ECO:0000256" key="7">
    <source>
        <dbReference type="ARBA" id="ARBA00022884"/>
    </source>
</evidence>
<organism evidence="15 16">
    <name type="scientific">Entamoeba invadens IP1</name>
    <dbReference type="NCBI Taxonomy" id="370355"/>
    <lineage>
        <taxon>Eukaryota</taxon>
        <taxon>Amoebozoa</taxon>
        <taxon>Evosea</taxon>
        <taxon>Archamoebae</taxon>
        <taxon>Mastigamoebida</taxon>
        <taxon>Entamoebidae</taxon>
        <taxon>Entamoeba</taxon>
    </lineage>
</organism>
<keyword evidence="16" id="KW-1185">Reference proteome</keyword>
<dbReference type="Proteomes" id="UP000014680">
    <property type="component" value="Unassembled WGS sequence"/>
</dbReference>
<feature type="binding site" evidence="11">
    <location>
        <position position="54"/>
    </location>
    <ligand>
        <name>S-adenosyl-L-methionine</name>
        <dbReference type="ChEBI" id="CHEBI:59789"/>
    </ligand>
</feature>
<evidence type="ECO:0000256" key="5">
    <source>
        <dbReference type="ARBA" id="ARBA00022679"/>
    </source>
</evidence>
<dbReference type="InterPro" id="IPR029063">
    <property type="entry name" value="SAM-dependent_MTases_sf"/>
</dbReference>
<dbReference type="PANTHER" id="PTHR12189">
    <property type="entry name" value="MRNA GUANINE-7- METHYLTRANSFERASE"/>
    <property type="match status" value="1"/>
</dbReference>
<feature type="binding site" evidence="11">
    <location>
        <position position="106"/>
    </location>
    <ligand>
        <name>S-adenosyl-L-methionine</name>
        <dbReference type="ChEBI" id="CHEBI:59789"/>
    </ligand>
</feature>
<feature type="binding site" evidence="11">
    <location>
        <position position="127"/>
    </location>
    <ligand>
        <name>S-adenosyl-L-methionine</name>
        <dbReference type="ChEBI" id="CHEBI:59789"/>
    </ligand>
</feature>
<feature type="site" description="mRNA cap binding" evidence="12">
    <location>
        <position position="88"/>
    </location>
</feature>
<proteinExistence type="predicted"/>
<evidence type="ECO:0000256" key="1">
    <source>
        <dbReference type="ARBA" id="ARBA00004123"/>
    </source>
</evidence>
<dbReference type="EC" id="2.1.1.56" evidence="2"/>
<evidence type="ECO:0000256" key="4">
    <source>
        <dbReference type="ARBA" id="ARBA00022664"/>
    </source>
</evidence>
<dbReference type="PROSITE" id="PS51562">
    <property type="entry name" value="RNA_CAP0_MT"/>
    <property type="match status" value="1"/>
</dbReference>
<dbReference type="InterPro" id="IPR039753">
    <property type="entry name" value="RG7MT1"/>
</dbReference>
<sequence length="287" mass="33075">MSTTIESGYDKKKQTTTQERNKSQISDLRKYNNWVKACLIHEYVQENTTVLDFCGGKGGDIQKFDNSKVKHLVIADLSTVSLEHAMERIKSRTNKLSFDCQTVPGDCFAQDFVGKLPDLDYDVVSCQFAIHYSFSSPETARQAIENVTSRLKVGGIFLGTTVNAYRVVKKLRCVPGTSFGNGLFKIEFDKAVDKEHIPIYGAQYNFKLVDAIEDLPEFLIPFCEFHKICEDFGLRLVALWDLNQFYHDWIHKEEYKKLFESMTKGSVRMEQWEIIGYYNAFVFQKVK</sequence>
<evidence type="ECO:0000256" key="2">
    <source>
        <dbReference type="ARBA" id="ARBA00011926"/>
    </source>
</evidence>
<keyword evidence="7" id="KW-0694">RNA-binding</keyword>
<dbReference type="InterPro" id="IPR016899">
    <property type="entry name" value="mRNA_G-N7_MeTrfase_euk"/>
</dbReference>
<keyword evidence="8 12" id="KW-0506">mRNA capping</keyword>
<dbReference type="EMBL" id="KB206391">
    <property type="protein sequence ID" value="ELP92242.1"/>
    <property type="molecule type" value="Genomic_DNA"/>
</dbReference>
<dbReference type="PIRSF" id="PIRSF028762">
    <property type="entry name" value="ABD1"/>
    <property type="match status" value="1"/>
</dbReference>
<keyword evidence="3 15" id="KW-0489">Methyltransferase</keyword>
<dbReference type="OMA" id="LITGDCF"/>
<keyword evidence="4" id="KW-0507">mRNA processing</keyword>
<dbReference type="GO" id="GO:0004482">
    <property type="term" value="F:mRNA 5'-cap (guanine-N7-)-methyltransferase activity"/>
    <property type="evidence" value="ECO:0007669"/>
    <property type="project" value="UniProtKB-EC"/>
</dbReference>
<dbReference type="Pfam" id="PF03291">
    <property type="entry name" value="mRNA_G-N7_MeTrfase"/>
    <property type="match status" value="1"/>
</dbReference>
<dbReference type="KEGG" id="eiv:EIN_118160"/>
<keyword evidence="5 15" id="KW-0808">Transferase</keyword>
<dbReference type="RefSeq" id="XP_004259013.1">
    <property type="nucleotide sequence ID" value="XM_004258965.1"/>
</dbReference>
<dbReference type="CDD" id="cd02440">
    <property type="entry name" value="AdoMet_MTases"/>
    <property type="match status" value="1"/>
</dbReference>
<feature type="site" description="mRNA cap binding" evidence="12">
    <location>
        <position position="278"/>
    </location>
</feature>
<feature type="site" description="mRNA cap binding" evidence="12">
    <location>
        <position position="217"/>
    </location>
</feature>
<name>L7FMZ6_ENTIV</name>
<feature type="binding site" evidence="11">
    <location>
        <position position="76"/>
    </location>
    <ligand>
        <name>S-adenosyl-L-methionine</name>
        <dbReference type="ChEBI" id="CHEBI:59789"/>
    </ligand>
</feature>
<keyword evidence="9" id="KW-0539">Nucleus</keyword>
<feature type="compositionally biased region" description="Basic and acidic residues" evidence="13">
    <location>
        <begin position="8"/>
        <end position="22"/>
    </location>
</feature>
<accession>L7FMZ6</accession>
<feature type="site" description="mRNA cap binding" evidence="12">
    <location>
        <position position="63"/>
    </location>
</feature>
<feature type="region of interest" description="Disordered" evidence="13">
    <location>
        <begin position="1"/>
        <end position="22"/>
    </location>
</feature>
<evidence type="ECO:0000256" key="10">
    <source>
        <dbReference type="ARBA" id="ARBA00044712"/>
    </source>
</evidence>
<evidence type="ECO:0000256" key="9">
    <source>
        <dbReference type="ARBA" id="ARBA00023242"/>
    </source>
</evidence>
<evidence type="ECO:0000313" key="16">
    <source>
        <dbReference type="Proteomes" id="UP000014680"/>
    </source>
</evidence>
<reference evidence="15 16" key="1">
    <citation type="submission" date="2012-10" db="EMBL/GenBank/DDBJ databases">
        <authorList>
            <person name="Zafar N."/>
            <person name="Inman J."/>
            <person name="Hall N."/>
            <person name="Lorenzi H."/>
            <person name="Caler E."/>
        </authorList>
    </citation>
    <scope>NUCLEOTIDE SEQUENCE [LARGE SCALE GENOMIC DNA]</scope>
    <source>
        <strain evidence="15 16">IP1</strain>
    </source>
</reference>
<evidence type="ECO:0000259" key="14">
    <source>
        <dbReference type="PROSITE" id="PS51562"/>
    </source>
</evidence>
<dbReference type="GO" id="GO:0003723">
    <property type="term" value="F:RNA binding"/>
    <property type="evidence" value="ECO:0007669"/>
    <property type="project" value="UniProtKB-KW"/>
</dbReference>
<dbReference type="GeneID" id="14891241"/>
<evidence type="ECO:0000256" key="3">
    <source>
        <dbReference type="ARBA" id="ARBA00022603"/>
    </source>
</evidence>
<feature type="binding site" evidence="12">
    <location>
        <begin position="32"/>
        <end position="33"/>
    </location>
    <ligand>
        <name>mRNA</name>
        <dbReference type="ChEBI" id="CHEBI:33699"/>
    </ligand>
</feature>
<feature type="binding site" evidence="11">
    <location>
        <position position="36"/>
    </location>
    <ligand>
        <name>S-adenosyl-L-methionine</name>
        <dbReference type="ChEBI" id="CHEBI:59789"/>
    </ligand>
</feature>
<protein>
    <recommendedName>
        <fullName evidence="2">mRNA (guanine-N(7))-methyltransferase</fullName>
        <ecNumber evidence="2">2.1.1.56</ecNumber>
    </recommendedName>
</protein>
<dbReference type="Gene3D" id="3.40.50.150">
    <property type="entry name" value="Vaccinia Virus protein VP39"/>
    <property type="match status" value="1"/>
</dbReference>
<dbReference type="GO" id="GO:0005634">
    <property type="term" value="C:nucleus"/>
    <property type="evidence" value="ECO:0007669"/>
    <property type="project" value="UniProtKB-SubCell"/>
</dbReference>
<evidence type="ECO:0000256" key="13">
    <source>
        <dbReference type="SAM" id="MobiDB-lite"/>
    </source>
</evidence>
<dbReference type="InterPro" id="IPR004971">
    <property type="entry name" value="mRNA_G-N7_MeTrfase_dom"/>
</dbReference>
<dbReference type="AlphaFoldDB" id="L7FMZ6"/>
<evidence type="ECO:0000256" key="8">
    <source>
        <dbReference type="ARBA" id="ARBA00023042"/>
    </source>
</evidence>
<evidence type="ECO:0000256" key="6">
    <source>
        <dbReference type="ARBA" id="ARBA00022691"/>
    </source>
</evidence>
<evidence type="ECO:0000313" key="15">
    <source>
        <dbReference type="EMBL" id="ELP92242.1"/>
    </source>
</evidence>
<dbReference type="VEuPathDB" id="AmoebaDB:EIN_118160"/>
<gene>
    <name evidence="15" type="ORF">EIN_118160</name>
</gene>
<feature type="site" description="mRNA cap binding" evidence="12">
    <location>
        <position position="57"/>
    </location>
</feature>
<evidence type="ECO:0000256" key="12">
    <source>
        <dbReference type="PIRSR" id="PIRSR028762-2"/>
    </source>
</evidence>
<comment type="catalytic activity">
    <reaction evidence="10">
        <text>a 5'-end (5'-triphosphoguanosine)-ribonucleoside in mRNA + S-adenosyl-L-methionine = a 5'-end (N(7)-methyl 5'-triphosphoguanosine)-ribonucleoside in mRNA + S-adenosyl-L-homocysteine</text>
        <dbReference type="Rhea" id="RHEA:67008"/>
        <dbReference type="Rhea" id="RHEA-COMP:17166"/>
        <dbReference type="Rhea" id="RHEA-COMP:17167"/>
        <dbReference type="ChEBI" id="CHEBI:57856"/>
        <dbReference type="ChEBI" id="CHEBI:59789"/>
        <dbReference type="ChEBI" id="CHEBI:156461"/>
        <dbReference type="ChEBI" id="CHEBI:167617"/>
        <dbReference type="EC" id="2.1.1.56"/>
    </reaction>
</comment>
<keyword evidence="6" id="KW-0949">S-adenosyl-L-methionine</keyword>
<dbReference type="PANTHER" id="PTHR12189:SF2">
    <property type="entry name" value="MRNA CAP GUANINE-N7 METHYLTRANSFERASE"/>
    <property type="match status" value="1"/>
</dbReference>
<feature type="domain" description="MRNA cap 0 methyltransferase" evidence="14">
    <location>
        <begin position="23"/>
        <end position="286"/>
    </location>
</feature>
<evidence type="ECO:0000256" key="11">
    <source>
        <dbReference type="PIRSR" id="PIRSR028762-1"/>
    </source>
</evidence>
<dbReference type="OrthoDB" id="10248867at2759"/>
<feature type="site" description="mRNA cap binding" evidence="12">
    <location>
        <position position="131"/>
    </location>
</feature>
<comment type="subcellular location">
    <subcellularLocation>
        <location evidence="1">Nucleus</location>
    </subcellularLocation>
</comment>
<dbReference type="SUPFAM" id="SSF53335">
    <property type="entry name" value="S-adenosyl-L-methionine-dependent methyltransferases"/>
    <property type="match status" value="1"/>
</dbReference>